<dbReference type="AlphaFoldDB" id="A0A1I7WTC9"/>
<name>A0A1I7WTC9_HETBA</name>
<accession>A0A1I7WTC9</accession>
<sequence>MALAILDNVSTSTWDPVDTEKGSSRGEHFIGLLDFSLILCGINSCSVIFERTDSNIGNVSIAGAVSELTASTSVPIPSCSSGFSTPSTATPTVECNVHKSWVQKSENGH</sequence>
<protein>
    <submittedName>
        <fullName evidence="2">Uncharacterized protein</fullName>
    </submittedName>
</protein>
<dbReference type="Proteomes" id="UP000095283">
    <property type="component" value="Unplaced"/>
</dbReference>
<proteinExistence type="predicted"/>
<keyword evidence="1" id="KW-1185">Reference proteome</keyword>
<evidence type="ECO:0000313" key="2">
    <source>
        <dbReference type="WBParaSite" id="Hba_08411"/>
    </source>
</evidence>
<dbReference type="WBParaSite" id="Hba_08411">
    <property type="protein sequence ID" value="Hba_08411"/>
    <property type="gene ID" value="Hba_08411"/>
</dbReference>
<reference evidence="2" key="1">
    <citation type="submission" date="2016-11" db="UniProtKB">
        <authorList>
            <consortium name="WormBaseParasite"/>
        </authorList>
    </citation>
    <scope>IDENTIFICATION</scope>
</reference>
<organism evidence="1 2">
    <name type="scientific">Heterorhabditis bacteriophora</name>
    <name type="common">Entomopathogenic nematode worm</name>
    <dbReference type="NCBI Taxonomy" id="37862"/>
    <lineage>
        <taxon>Eukaryota</taxon>
        <taxon>Metazoa</taxon>
        <taxon>Ecdysozoa</taxon>
        <taxon>Nematoda</taxon>
        <taxon>Chromadorea</taxon>
        <taxon>Rhabditida</taxon>
        <taxon>Rhabditina</taxon>
        <taxon>Rhabditomorpha</taxon>
        <taxon>Strongyloidea</taxon>
        <taxon>Heterorhabditidae</taxon>
        <taxon>Heterorhabditis</taxon>
    </lineage>
</organism>
<evidence type="ECO:0000313" key="1">
    <source>
        <dbReference type="Proteomes" id="UP000095283"/>
    </source>
</evidence>